<feature type="region of interest" description="Disordered" evidence="7">
    <location>
        <begin position="262"/>
        <end position="312"/>
    </location>
</feature>
<sequence>MTVHFLFGRSTLSRLHAQVNRNILRNHHARHESTKASPGTNGSANGSSSSSSTSSNAANAGQRQHTIPGPSWAWIDPFMRPLRAYGRMQNRSPLTTQLESSLVIYYLGDLCSQTIGSNVFLDGEYEPIRGLRAMLIGSISSIPSYKWFIFLGNNFNFAGSWALSITTKICVNQCFFTPVFNTYFFGMQTLLAGGSWAEAGERVRHAVPVSWVNSWKVWPAVTAFSFTFIPWQYRNVFAGVVAIGWQSYLGWVNKREENREVKEHEMEARKEGVGSGQAAKIGRETAADENVGGQGKKRRKRRRVEEQAEEGE</sequence>
<protein>
    <submittedName>
        <fullName evidence="8">Uncharacterized protein</fullName>
    </submittedName>
</protein>
<dbReference type="Pfam" id="PF04117">
    <property type="entry name" value="Mpv17_PMP22"/>
    <property type="match status" value="1"/>
</dbReference>
<evidence type="ECO:0000256" key="5">
    <source>
        <dbReference type="ARBA" id="ARBA00023136"/>
    </source>
</evidence>
<comment type="caution">
    <text evidence="8">The sequence shown here is derived from an EMBL/GenBank/DDBJ whole genome shotgun (WGS) entry which is preliminary data.</text>
</comment>
<evidence type="ECO:0000256" key="2">
    <source>
        <dbReference type="ARBA" id="ARBA00006824"/>
    </source>
</evidence>
<evidence type="ECO:0000256" key="1">
    <source>
        <dbReference type="ARBA" id="ARBA00004141"/>
    </source>
</evidence>
<evidence type="ECO:0000313" key="9">
    <source>
        <dbReference type="Proteomes" id="UP001337655"/>
    </source>
</evidence>
<dbReference type="GO" id="GO:0005739">
    <property type="term" value="C:mitochondrion"/>
    <property type="evidence" value="ECO:0007669"/>
    <property type="project" value="TreeGrafter"/>
</dbReference>
<gene>
    <name evidence="8" type="ORF">LTR77_006031</name>
</gene>
<evidence type="ECO:0000256" key="7">
    <source>
        <dbReference type="SAM" id="MobiDB-lite"/>
    </source>
</evidence>
<dbReference type="GeneID" id="89927371"/>
<dbReference type="Proteomes" id="UP001337655">
    <property type="component" value="Unassembled WGS sequence"/>
</dbReference>
<feature type="compositionally biased region" description="Low complexity" evidence="7">
    <location>
        <begin position="39"/>
        <end position="61"/>
    </location>
</feature>
<evidence type="ECO:0000256" key="3">
    <source>
        <dbReference type="ARBA" id="ARBA00022692"/>
    </source>
</evidence>
<evidence type="ECO:0000256" key="4">
    <source>
        <dbReference type="ARBA" id="ARBA00022989"/>
    </source>
</evidence>
<organism evidence="8 9">
    <name type="scientific">Saxophila tyrrhenica</name>
    <dbReference type="NCBI Taxonomy" id="1690608"/>
    <lineage>
        <taxon>Eukaryota</taxon>
        <taxon>Fungi</taxon>
        <taxon>Dikarya</taxon>
        <taxon>Ascomycota</taxon>
        <taxon>Pezizomycotina</taxon>
        <taxon>Dothideomycetes</taxon>
        <taxon>Dothideomycetidae</taxon>
        <taxon>Mycosphaerellales</taxon>
        <taxon>Extremaceae</taxon>
        <taxon>Saxophila</taxon>
    </lineage>
</organism>
<accession>A0AAV9PAQ2</accession>
<dbReference type="PANTHER" id="PTHR11266">
    <property type="entry name" value="PEROXISOMAL MEMBRANE PROTEIN 2, PXMP2 MPV17"/>
    <property type="match status" value="1"/>
</dbReference>
<feature type="compositionally biased region" description="Basic and acidic residues" evidence="7">
    <location>
        <begin position="262"/>
        <end position="272"/>
    </location>
</feature>
<dbReference type="AlphaFoldDB" id="A0AAV9PAQ2"/>
<dbReference type="GO" id="GO:0016020">
    <property type="term" value="C:membrane"/>
    <property type="evidence" value="ECO:0007669"/>
    <property type="project" value="UniProtKB-SubCell"/>
</dbReference>
<keyword evidence="4" id="KW-1133">Transmembrane helix</keyword>
<name>A0AAV9PAQ2_9PEZI</name>
<dbReference type="EMBL" id="JAVRRT010000009">
    <property type="protein sequence ID" value="KAK5168722.1"/>
    <property type="molecule type" value="Genomic_DNA"/>
</dbReference>
<feature type="region of interest" description="Disordered" evidence="7">
    <location>
        <begin position="26"/>
        <end position="65"/>
    </location>
</feature>
<proteinExistence type="inferred from homology"/>
<keyword evidence="3" id="KW-0812">Transmembrane</keyword>
<comment type="similarity">
    <text evidence="2 6">Belongs to the peroxisomal membrane protein PXMP2/4 family.</text>
</comment>
<comment type="subcellular location">
    <subcellularLocation>
        <location evidence="1">Membrane</location>
        <topology evidence="1">Multi-pass membrane protein</topology>
    </subcellularLocation>
</comment>
<evidence type="ECO:0000256" key="6">
    <source>
        <dbReference type="RuleBase" id="RU363053"/>
    </source>
</evidence>
<reference evidence="8 9" key="1">
    <citation type="submission" date="2023-08" db="EMBL/GenBank/DDBJ databases">
        <title>Black Yeasts Isolated from many extreme environments.</title>
        <authorList>
            <person name="Coleine C."/>
            <person name="Stajich J.E."/>
            <person name="Selbmann L."/>
        </authorList>
    </citation>
    <scope>NUCLEOTIDE SEQUENCE [LARGE SCALE GENOMIC DNA]</scope>
    <source>
        <strain evidence="8 9">CCFEE 5935</strain>
    </source>
</reference>
<evidence type="ECO:0000313" key="8">
    <source>
        <dbReference type="EMBL" id="KAK5168722.1"/>
    </source>
</evidence>
<dbReference type="RefSeq" id="XP_064658188.1">
    <property type="nucleotide sequence ID" value="XM_064803273.1"/>
</dbReference>
<dbReference type="InterPro" id="IPR007248">
    <property type="entry name" value="Mpv17_PMP22"/>
</dbReference>
<dbReference type="PANTHER" id="PTHR11266:SF113">
    <property type="entry name" value="MEMBRANE PROTEIN, MPV17_PMP22 FAMILY, PUTATIVE (AFU_ORTHOLOGUE AFUA_1G13840)-RELATED"/>
    <property type="match status" value="1"/>
</dbReference>
<keyword evidence="9" id="KW-1185">Reference proteome</keyword>
<keyword evidence="5" id="KW-0472">Membrane</keyword>